<dbReference type="EMBL" id="JAGFBR010000018">
    <property type="protein sequence ID" value="KAH0449626.1"/>
    <property type="molecule type" value="Genomic_DNA"/>
</dbReference>
<comment type="caution">
    <text evidence="8">The sequence shown here is derived from an EMBL/GenBank/DDBJ whole genome shotgun (WGS) entry which is preliminary data.</text>
</comment>
<evidence type="ECO:0000313" key="9">
    <source>
        <dbReference type="Proteomes" id="UP000775213"/>
    </source>
</evidence>
<keyword evidence="9" id="KW-1185">Reference proteome</keyword>
<dbReference type="PANTHER" id="PTHR31809">
    <property type="entry name" value="BUD13 HOMOLOG"/>
    <property type="match status" value="1"/>
</dbReference>
<keyword evidence="3 7" id="KW-0812">Transmembrane</keyword>
<evidence type="ECO:0000313" key="8">
    <source>
        <dbReference type="EMBL" id="KAH0449626.1"/>
    </source>
</evidence>
<evidence type="ECO:0008006" key="10">
    <source>
        <dbReference type="Google" id="ProtNLM"/>
    </source>
</evidence>
<feature type="compositionally biased region" description="Acidic residues" evidence="6">
    <location>
        <begin position="746"/>
        <end position="763"/>
    </location>
</feature>
<evidence type="ECO:0000256" key="6">
    <source>
        <dbReference type="SAM" id="MobiDB-lite"/>
    </source>
</evidence>
<dbReference type="Proteomes" id="UP000775213">
    <property type="component" value="Unassembled WGS sequence"/>
</dbReference>
<dbReference type="GO" id="GO:0000398">
    <property type="term" value="P:mRNA splicing, via spliceosome"/>
    <property type="evidence" value="ECO:0007669"/>
    <property type="project" value="TreeGrafter"/>
</dbReference>
<dbReference type="GO" id="GO:0003723">
    <property type="term" value="F:RNA binding"/>
    <property type="evidence" value="ECO:0007669"/>
    <property type="project" value="TreeGrafter"/>
</dbReference>
<feature type="region of interest" description="Disordered" evidence="6">
    <location>
        <begin position="14"/>
        <end position="41"/>
    </location>
</feature>
<dbReference type="GO" id="GO:0070274">
    <property type="term" value="C:RES complex"/>
    <property type="evidence" value="ECO:0007669"/>
    <property type="project" value="TreeGrafter"/>
</dbReference>
<dbReference type="GO" id="GO:0005737">
    <property type="term" value="C:cytoplasm"/>
    <property type="evidence" value="ECO:0007669"/>
    <property type="project" value="UniProtKB-ARBA"/>
</dbReference>
<feature type="region of interest" description="Disordered" evidence="6">
    <location>
        <begin position="93"/>
        <end position="435"/>
    </location>
</feature>
<dbReference type="GO" id="GO:0016020">
    <property type="term" value="C:membrane"/>
    <property type="evidence" value="ECO:0007669"/>
    <property type="project" value="UniProtKB-SubCell"/>
</dbReference>
<feature type="compositionally biased region" description="Basic and acidic residues" evidence="6">
    <location>
        <begin position="342"/>
        <end position="358"/>
    </location>
</feature>
<dbReference type="GO" id="GO:0016192">
    <property type="term" value="P:vesicle-mediated transport"/>
    <property type="evidence" value="ECO:0007669"/>
    <property type="project" value="InterPro"/>
</dbReference>
<keyword evidence="5 7" id="KW-0472">Membrane</keyword>
<evidence type="ECO:0000256" key="2">
    <source>
        <dbReference type="ARBA" id="ARBA00011069"/>
    </source>
</evidence>
<protein>
    <recommendedName>
        <fullName evidence="10">BUD13 homolog</fullName>
    </recommendedName>
</protein>
<comment type="similarity">
    <text evidence="2">Belongs to the CWC26 family.</text>
</comment>
<accession>A0AAV7FZW2</accession>
<dbReference type="InterPro" id="IPR007305">
    <property type="entry name" value="Vesicle_transpt_Got1/SFT2"/>
</dbReference>
<comment type="subcellular location">
    <subcellularLocation>
        <location evidence="1">Membrane</location>
        <topology evidence="1">Multi-pass membrane protein</topology>
    </subcellularLocation>
</comment>
<dbReference type="PANTHER" id="PTHR31809:SF0">
    <property type="entry name" value="BUD13 HOMOLOG"/>
    <property type="match status" value="1"/>
</dbReference>
<reference evidence="8 9" key="1">
    <citation type="journal article" date="2021" name="Hortic Res">
        <title>Chromosome-scale assembly of the Dendrobium chrysotoxum genome enhances the understanding of orchid evolution.</title>
        <authorList>
            <person name="Zhang Y."/>
            <person name="Zhang G.Q."/>
            <person name="Zhang D."/>
            <person name="Liu X.D."/>
            <person name="Xu X.Y."/>
            <person name="Sun W.H."/>
            <person name="Yu X."/>
            <person name="Zhu X."/>
            <person name="Wang Z.W."/>
            <person name="Zhao X."/>
            <person name="Zhong W.Y."/>
            <person name="Chen H."/>
            <person name="Yin W.L."/>
            <person name="Huang T."/>
            <person name="Niu S.C."/>
            <person name="Liu Z.J."/>
        </authorList>
    </citation>
    <scope>NUCLEOTIDE SEQUENCE [LARGE SCALE GENOMIC DNA]</scope>
    <source>
        <strain evidence="8">Lindl</strain>
    </source>
</reference>
<keyword evidence="4 7" id="KW-1133">Transmembrane helix</keyword>
<evidence type="ECO:0000256" key="4">
    <source>
        <dbReference type="ARBA" id="ARBA00022989"/>
    </source>
</evidence>
<dbReference type="Pfam" id="PF09736">
    <property type="entry name" value="Bud13"/>
    <property type="match status" value="1"/>
</dbReference>
<feature type="transmembrane region" description="Helical" evidence="7">
    <location>
        <begin position="596"/>
        <end position="616"/>
    </location>
</feature>
<feature type="compositionally biased region" description="Basic and acidic residues" evidence="6">
    <location>
        <begin position="374"/>
        <end position="402"/>
    </location>
</feature>
<feature type="region of interest" description="Disordered" evidence="6">
    <location>
        <begin position="743"/>
        <end position="763"/>
    </location>
</feature>
<name>A0AAV7FZW2_DENCH</name>
<proteinExistence type="inferred from homology"/>
<dbReference type="AlphaFoldDB" id="A0AAV7FZW2"/>
<evidence type="ECO:0000256" key="1">
    <source>
        <dbReference type="ARBA" id="ARBA00004141"/>
    </source>
</evidence>
<dbReference type="InterPro" id="IPR018609">
    <property type="entry name" value="Bud13"/>
</dbReference>
<evidence type="ECO:0000256" key="5">
    <source>
        <dbReference type="ARBA" id="ARBA00023136"/>
    </source>
</evidence>
<sequence length="763" mass="86663">MAASSSVSLKEYLKRYQSGTDEPKKAKKKKNKEKLKPLSIGGGVLVVDNDPIWQNPVKLDDAEEEDNFAGDETPQVEEDIEVKRMKRLQALRSVKPYHGINEDGSGWVSIPKPSRPSAAMGQDLSPQLNKHDYGNSDLSPTYSDKDLSPPRQRRRRLDTPSPEPGLSGHGGEARDLSPPRKRRVEDLSPLRHGKSRTQDVEAGRGSREDDLSPPRKPVKGAKKGPLEDLCPPRKARSSPDADLSPPRRIRKMSPDDLSPPRRAWKRSLEPTDMQSSSRPDLSHTTKGQFGSSQNSSAPRRVHHGSLEGRGISNLPSAGSLPPRINESSLTKEAKRGGILSGKEMKEETDRKRMEEKSRFAAMDPSLTGRGAEAVYRDKEGKRISKEELMKSKEKKKEEKPLEWGKGLAQKREAEERGQELEREKERPFARSRDDPELEKMLKERLRWGDPMAHLVKRKTSELILEDFAENEKMKESGFIVPQTIPSHSWLKRGLDFPPNRYGIKPGRHWDGVDRSNGYEKELFKRQNEKRATETEAYLWSVSDIINFFLIFELKNCFRKHLNHLSLNIRFVIALQKAEFNIRVTQWFLLSLMTQKIGIGLTGFGVFFSFLGIIFFFDKGLLAMGNILFIAGLMLTIGLKSTMLFFAKPKNYKGTTSFGAGFFLLLIGWPFFGMILEAYGFIVLFSGFWPTVAVLLQRLPIVGWIFRQPAVTSFFNGYRGKRSIPISLLNKFVYPIPLTILRRKEEVEEEEEEEEEEGGGEEEE</sequence>
<organism evidence="8 9">
    <name type="scientific">Dendrobium chrysotoxum</name>
    <name type="common">Orchid</name>
    <dbReference type="NCBI Taxonomy" id="161865"/>
    <lineage>
        <taxon>Eukaryota</taxon>
        <taxon>Viridiplantae</taxon>
        <taxon>Streptophyta</taxon>
        <taxon>Embryophyta</taxon>
        <taxon>Tracheophyta</taxon>
        <taxon>Spermatophyta</taxon>
        <taxon>Magnoliopsida</taxon>
        <taxon>Liliopsida</taxon>
        <taxon>Asparagales</taxon>
        <taxon>Orchidaceae</taxon>
        <taxon>Epidendroideae</taxon>
        <taxon>Malaxideae</taxon>
        <taxon>Dendrobiinae</taxon>
        <taxon>Dendrobium</taxon>
    </lineage>
</organism>
<evidence type="ECO:0000256" key="3">
    <source>
        <dbReference type="ARBA" id="ARBA00022692"/>
    </source>
</evidence>
<evidence type="ECO:0000256" key="7">
    <source>
        <dbReference type="SAM" id="Phobius"/>
    </source>
</evidence>
<dbReference type="Pfam" id="PF04178">
    <property type="entry name" value="Got1"/>
    <property type="match status" value="1"/>
</dbReference>
<feature type="compositionally biased region" description="Basic and acidic residues" evidence="6">
    <location>
        <begin position="196"/>
        <end position="213"/>
    </location>
</feature>
<dbReference type="GO" id="GO:0012505">
    <property type="term" value="C:endomembrane system"/>
    <property type="evidence" value="ECO:0007669"/>
    <property type="project" value="UniProtKB-ARBA"/>
</dbReference>
<gene>
    <name evidence="8" type="ORF">IEQ34_020318</name>
</gene>
<feature type="compositionally biased region" description="Basic and acidic residues" evidence="6">
    <location>
        <begin position="409"/>
        <end position="435"/>
    </location>
</feature>
<dbReference type="GO" id="GO:0005684">
    <property type="term" value="C:U2-type spliceosomal complex"/>
    <property type="evidence" value="ECO:0007669"/>
    <property type="project" value="TreeGrafter"/>
</dbReference>
<feature type="compositionally biased region" description="Basic and acidic residues" evidence="6">
    <location>
        <begin position="171"/>
        <end position="189"/>
    </location>
</feature>
<feature type="transmembrane region" description="Helical" evidence="7">
    <location>
        <begin position="622"/>
        <end position="646"/>
    </location>
</feature>
<feature type="compositionally biased region" description="Polar residues" evidence="6">
    <location>
        <begin position="272"/>
        <end position="297"/>
    </location>
</feature>
<dbReference type="InterPro" id="IPR051112">
    <property type="entry name" value="CWC26_splicing_factor"/>
</dbReference>